<dbReference type="Proteomes" id="UP001597475">
    <property type="component" value="Unassembled WGS sequence"/>
</dbReference>
<organism evidence="2 3">
    <name type="scientific">Deinococcus taklimakanensis</name>
    <dbReference type="NCBI Taxonomy" id="536443"/>
    <lineage>
        <taxon>Bacteria</taxon>
        <taxon>Thermotogati</taxon>
        <taxon>Deinococcota</taxon>
        <taxon>Deinococci</taxon>
        <taxon>Deinococcales</taxon>
        <taxon>Deinococcaceae</taxon>
        <taxon>Deinococcus</taxon>
    </lineage>
</organism>
<gene>
    <name evidence="2" type="ORF">ACFSR9_00460</name>
</gene>
<dbReference type="Pfam" id="PF14332">
    <property type="entry name" value="DUF4388"/>
    <property type="match status" value="1"/>
</dbReference>
<reference evidence="3" key="1">
    <citation type="journal article" date="2019" name="Int. J. Syst. Evol. Microbiol.">
        <title>The Global Catalogue of Microorganisms (GCM) 10K type strain sequencing project: providing services to taxonomists for standard genome sequencing and annotation.</title>
        <authorList>
            <consortium name="The Broad Institute Genomics Platform"/>
            <consortium name="The Broad Institute Genome Sequencing Center for Infectious Disease"/>
            <person name="Wu L."/>
            <person name="Ma J."/>
        </authorList>
    </citation>
    <scope>NUCLEOTIDE SEQUENCE [LARGE SCALE GENOMIC DNA]</scope>
    <source>
        <strain evidence="3">KCTC 33842</strain>
    </source>
</reference>
<name>A0ABW5NYG5_9DEIO</name>
<dbReference type="EMBL" id="JBHUMK010000006">
    <property type="protein sequence ID" value="MFD2607914.1"/>
    <property type="molecule type" value="Genomic_DNA"/>
</dbReference>
<evidence type="ECO:0000313" key="3">
    <source>
        <dbReference type="Proteomes" id="UP001597475"/>
    </source>
</evidence>
<comment type="caution">
    <text evidence="2">The sequence shown here is derived from an EMBL/GenBank/DDBJ whole genome shotgun (WGS) entry which is preliminary data.</text>
</comment>
<feature type="domain" description="PatA-like N-terminal" evidence="1">
    <location>
        <begin position="2"/>
        <end position="99"/>
    </location>
</feature>
<protein>
    <submittedName>
        <fullName evidence="2">DUF4388 domain-containing protein</fullName>
    </submittedName>
</protein>
<evidence type="ECO:0000259" key="1">
    <source>
        <dbReference type="Pfam" id="PF14332"/>
    </source>
</evidence>
<dbReference type="RefSeq" id="WP_386841989.1">
    <property type="nucleotide sequence ID" value="NZ_JBHUMK010000006.1"/>
</dbReference>
<accession>A0ABW5NYG5</accession>
<proteinExistence type="predicted"/>
<dbReference type="InterPro" id="IPR025497">
    <property type="entry name" value="PatA-like_N"/>
</dbReference>
<sequence length="234" mass="25571">MQGLLSDLPLLGLLELVHTTRQTGALDVQTDVPFTVAFVQGEIVAGGILDWMGKDALYTTPLIPDSGTFAFTAKPVTGTPLGPYGHFTTDWARACDEWKTVCDVIGSPSRYFQGELPIFSSPTGLSVRAAAREAGMPLFDVAQIVAEAVRNGKLWPMDHYAWYGLRLLPGGQRATQHHIARQLDGERNLGELVANGVSSAEVREYLLGELRLGLRFPGSGWVLRDLVWEQEHVA</sequence>
<evidence type="ECO:0000313" key="2">
    <source>
        <dbReference type="EMBL" id="MFD2607914.1"/>
    </source>
</evidence>
<keyword evidence="3" id="KW-1185">Reference proteome</keyword>